<proteinExistence type="predicted"/>
<evidence type="ECO:0000256" key="1">
    <source>
        <dbReference type="SAM" id="MobiDB-lite"/>
    </source>
</evidence>
<name>A0A8D8CD67_CULPI</name>
<organism evidence="2">
    <name type="scientific">Culex pipiens</name>
    <name type="common">House mosquito</name>
    <dbReference type="NCBI Taxonomy" id="7175"/>
    <lineage>
        <taxon>Eukaryota</taxon>
        <taxon>Metazoa</taxon>
        <taxon>Ecdysozoa</taxon>
        <taxon>Arthropoda</taxon>
        <taxon>Hexapoda</taxon>
        <taxon>Insecta</taxon>
        <taxon>Pterygota</taxon>
        <taxon>Neoptera</taxon>
        <taxon>Endopterygota</taxon>
        <taxon>Diptera</taxon>
        <taxon>Nematocera</taxon>
        <taxon>Culicoidea</taxon>
        <taxon>Culicidae</taxon>
        <taxon>Culicinae</taxon>
        <taxon>Culicini</taxon>
        <taxon>Culex</taxon>
        <taxon>Culex</taxon>
    </lineage>
</organism>
<accession>A0A8D8CD67</accession>
<protein>
    <submittedName>
        <fullName evidence="2">(northern house mosquito) hypothetical protein</fullName>
    </submittedName>
</protein>
<evidence type="ECO:0000313" key="2">
    <source>
        <dbReference type="EMBL" id="CAG6491192.1"/>
    </source>
</evidence>
<reference evidence="2" key="1">
    <citation type="submission" date="2021-05" db="EMBL/GenBank/DDBJ databases">
        <authorList>
            <person name="Alioto T."/>
            <person name="Alioto T."/>
            <person name="Gomez Garrido J."/>
        </authorList>
    </citation>
    <scope>NUCLEOTIDE SEQUENCE</scope>
</reference>
<dbReference type="EMBL" id="HBUE01118167">
    <property type="protein sequence ID" value="CAG6491193.1"/>
    <property type="molecule type" value="Transcribed_RNA"/>
</dbReference>
<feature type="region of interest" description="Disordered" evidence="1">
    <location>
        <begin position="50"/>
        <end position="78"/>
    </location>
</feature>
<dbReference type="AlphaFoldDB" id="A0A8D8CD67"/>
<sequence length="105" mass="11762">MVTAGNDQSVSSRRRSFDRINSDVELAISVSFSKEDEVFEVKSRPKGFISSQALPGSGTLGSGTPRRRWRSYPSRETSTALPKINSQLRDLIRNNRWLPLSPPNL</sequence>
<dbReference type="EMBL" id="HBUE01118165">
    <property type="protein sequence ID" value="CAG6491192.1"/>
    <property type="molecule type" value="Transcribed_RNA"/>
</dbReference>